<keyword evidence="3" id="KW-0677">Repeat</keyword>
<evidence type="ECO:0000256" key="3">
    <source>
        <dbReference type="ARBA" id="ARBA00022737"/>
    </source>
</evidence>
<evidence type="ECO:0000313" key="6">
    <source>
        <dbReference type="EMBL" id="ORX50912.1"/>
    </source>
</evidence>
<dbReference type="SUPFAM" id="SSF50729">
    <property type="entry name" value="PH domain-like"/>
    <property type="match status" value="1"/>
</dbReference>
<feature type="region of interest" description="Disordered" evidence="4">
    <location>
        <begin position="567"/>
        <end position="586"/>
    </location>
</feature>
<evidence type="ECO:0000259" key="5">
    <source>
        <dbReference type="PROSITE" id="PS50003"/>
    </source>
</evidence>
<dbReference type="InterPro" id="IPR027038">
    <property type="entry name" value="RanGap"/>
</dbReference>
<feature type="compositionally biased region" description="Pro residues" evidence="4">
    <location>
        <begin position="1232"/>
        <end position="1249"/>
    </location>
</feature>
<dbReference type="Proteomes" id="UP000242146">
    <property type="component" value="Unassembled WGS sequence"/>
</dbReference>
<feature type="compositionally biased region" description="Low complexity" evidence="4">
    <location>
        <begin position="1"/>
        <end position="15"/>
    </location>
</feature>
<dbReference type="GO" id="GO:0031267">
    <property type="term" value="F:small GTPase binding"/>
    <property type="evidence" value="ECO:0007669"/>
    <property type="project" value="TreeGrafter"/>
</dbReference>
<gene>
    <name evidence="6" type="ORF">DM01DRAFT_1408898</name>
</gene>
<dbReference type="GO" id="GO:0005096">
    <property type="term" value="F:GTPase activator activity"/>
    <property type="evidence" value="ECO:0007669"/>
    <property type="project" value="UniProtKB-KW"/>
</dbReference>
<dbReference type="PANTHER" id="PTHR24113">
    <property type="entry name" value="RAN GTPASE-ACTIVATING PROTEIN 1"/>
    <property type="match status" value="1"/>
</dbReference>
<name>A0A1X2GCX0_9FUNG</name>
<protein>
    <submittedName>
        <fullName evidence="6">RNI-like protein</fullName>
    </submittedName>
</protein>
<proteinExistence type="predicted"/>
<dbReference type="Gene3D" id="3.80.10.10">
    <property type="entry name" value="Ribonuclease Inhibitor"/>
    <property type="match status" value="3"/>
</dbReference>
<keyword evidence="2" id="KW-0433">Leucine-rich repeat</keyword>
<dbReference type="AlphaFoldDB" id="A0A1X2GCX0"/>
<feature type="region of interest" description="Disordered" evidence="4">
    <location>
        <begin position="1171"/>
        <end position="1249"/>
    </location>
</feature>
<dbReference type="GO" id="GO:0006913">
    <property type="term" value="P:nucleocytoplasmic transport"/>
    <property type="evidence" value="ECO:0007669"/>
    <property type="project" value="TreeGrafter"/>
</dbReference>
<feature type="domain" description="PH" evidence="5">
    <location>
        <begin position="68"/>
        <end position="195"/>
    </location>
</feature>
<dbReference type="InterPro" id="IPR001611">
    <property type="entry name" value="Leu-rich_rpt"/>
</dbReference>
<feature type="compositionally biased region" description="Low complexity" evidence="4">
    <location>
        <begin position="567"/>
        <end position="579"/>
    </location>
</feature>
<dbReference type="InterPro" id="IPR057334">
    <property type="entry name" value="PH_2nd_LRR"/>
</dbReference>
<dbReference type="SUPFAM" id="SSF52047">
    <property type="entry name" value="RNI-like"/>
    <property type="match status" value="1"/>
</dbReference>
<evidence type="ECO:0000256" key="4">
    <source>
        <dbReference type="SAM" id="MobiDB-lite"/>
    </source>
</evidence>
<feature type="compositionally biased region" description="Polar residues" evidence="4">
    <location>
        <begin position="1182"/>
        <end position="1200"/>
    </location>
</feature>
<dbReference type="PROSITE" id="PS50003">
    <property type="entry name" value="PH_DOMAIN"/>
    <property type="match status" value="1"/>
</dbReference>
<reference evidence="6 7" key="1">
    <citation type="submission" date="2016-07" db="EMBL/GenBank/DDBJ databases">
        <title>Pervasive Adenine N6-methylation of Active Genes in Fungi.</title>
        <authorList>
            <consortium name="DOE Joint Genome Institute"/>
            <person name="Mondo S.J."/>
            <person name="Dannebaum R.O."/>
            <person name="Kuo R.C."/>
            <person name="Labutti K."/>
            <person name="Haridas S."/>
            <person name="Kuo A."/>
            <person name="Salamov A."/>
            <person name="Ahrendt S.R."/>
            <person name="Lipzen A."/>
            <person name="Sullivan W."/>
            <person name="Andreopoulos W.B."/>
            <person name="Clum A."/>
            <person name="Lindquist E."/>
            <person name="Daum C."/>
            <person name="Ramamoorthy G.K."/>
            <person name="Gryganskyi A."/>
            <person name="Culley D."/>
            <person name="Magnuson J.K."/>
            <person name="James T.Y."/>
            <person name="O'Malley M.A."/>
            <person name="Stajich J.E."/>
            <person name="Spatafora J.W."/>
            <person name="Visel A."/>
            <person name="Grigoriev I.V."/>
        </authorList>
    </citation>
    <scope>NUCLEOTIDE SEQUENCE [LARGE SCALE GENOMIC DNA]</scope>
    <source>
        <strain evidence="6 7">NRRL 3301</strain>
    </source>
</reference>
<dbReference type="InterPro" id="IPR032675">
    <property type="entry name" value="LRR_dom_sf"/>
</dbReference>
<dbReference type="PANTHER" id="PTHR24113:SF12">
    <property type="entry name" value="RAN GTPASE-ACTIVATING PROTEIN 1"/>
    <property type="match status" value="1"/>
</dbReference>
<evidence type="ECO:0000313" key="7">
    <source>
        <dbReference type="Proteomes" id="UP000242146"/>
    </source>
</evidence>
<organism evidence="6 7">
    <name type="scientific">Hesseltinella vesiculosa</name>
    <dbReference type="NCBI Taxonomy" id="101127"/>
    <lineage>
        <taxon>Eukaryota</taxon>
        <taxon>Fungi</taxon>
        <taxon>Fungi incertae sedis</taxon>
        <taxon>Mucoromycota</taxon>
        <taxon>Mucoromycotina</taxon>
        <taxon>Mucoromycetes</taxon>
        <taxon>Mucorales</taxon>
        <taxon>Cunninghamellaceae</taxon>
        <taxon>Hesseltinella</taxon>
    </lineage>
</organism>
<dbReference type="GO" id="GO:0005829">
    <property type="term" value="C:cytosol"/>
    <property type="evidence" value="ECO:0007669"/>
    <property type="project" value="TreeGrafter"/>
</dbReference>
<dbReference type="Pfam" id="PF13516">
    <property type="entry name" value="LRR_6"/>
    <property type="match status" value="2"/>
</dbReference>
<keyword evidence="1" id="KW-0343">GTPase activation</keyword>
<dbReference type="STRING" id="101127.A0A1X2GCX0"/>
<feature type="compositionally biased region" description="Low complexity" evidence="4">
    <location>
        <begin position="247"/>
        <end position="260"/>
    </location>
</feature>
<dbReference type="EMBL" id="MCGT01000022">
    <property type="protein sequence ID" value="ORX50912.1"/>
    <property type="molecule type" value="Genomic_DNA"/>
</dbReference>
<keyword evidence="7" id="KW-1185">Reference proteome</keyword>
<feature type="region of interest" description="Disordered" evidence="4">
    <location>
        <begin position="241"/>
        <end position="268"/>
    </location>
</feature>
<comment type="caution">
    <text evidence="6">The sequence shown here is derived from an EMBL/GenBank/DDBJ whole genome shotgun (WGS) entry which is preliminary data.</text>
</comment>
<evidence type="ECO:0000256" key="2">
    <source>
        <dbReference type="ARBA" id="ARBA00022614"/>
    </source>
</evidence>
<dbReference type="GO" id="GO:0048471">
    <property type="term" value="C:perinuclear region of cytoplasm"/>
    <property type="evidence" value="ECO:0007669"/>
    <property type="project" value="TreeGrafter"/>
</dbReference>
<dbReference type="Pfam" id="PF25353">
    <property type="entry name" value="PH_2nd_LRR"/>
    <property type="match status" value="1"/>
</dbReference>
<accession>A0A1X2GCX0</accession>
<dbReference type="GO" id="GO:0005634">
    <property type="term" value="C:nucleus"/>
    <property type="evidence" value="ECO:0007669"/>
    <property type="project" value="TreeGrafter"/>
</dbReference>
<evidence type="ECO:0000256" key="1">
    <source>
        <dbReference type="ARBA" id="ARBA00022468"/>
    </source>
</evidence>
<feature type="compositionally biased region" description="Low complexity" evidence="4">
    <location>
        <begin position="1206"/>
        <end position="1225"/>
    </location>
</feature>
<dbReference type="OrthoDB" id="120976at2759"/>
<dbReference type="InterPro" id="IPR001849">
    <property type="entry name" value="PH_domain"/>
</dbReference>
<feature type="region of interest" description="Disordered" evidence="4">
    <location>
        <begin position="1"/>
        <end position="23"/>
    </location>
</feature>
<sequence>MSFSMSSSMSMNTTPPSSPQWNDFTAMKPYHHLPTAYASPPISPLQSDNLLRKESPPMLDQPLEWTNRILHSGPMVLCSPQSRFSRQKKCFCVLTGSALVRFKSSDKAVKAYPGLETNGSEELPPSVPLDQQKIVVALDTVYAVHKVALSPFQSGVRIDYVNTKDRSVAPSHAILYPVDHAALKSWIQALRQAIEPYLLGLVSIGSAEQFSAFERFKKQKDASGSSSSLIHKVLLKTSKHYSQNNTTSHTPAPASSSGSGNKYYHMHGYHDTNNNTSVPIEQKDIYVPIVLALGDNSLYLLPSKSEHADYRRYVKRDRYGLLSIHRMVIRDDDDTILFEMCTGHGPLQTLVLVSSIGRLLVCSIIKAVQTLLPHVPEPPYTLVYEGTAPDASQKASESKSPLASWHRVLVQPWTDRPIQLGKQPLQTMNTLLESLLMSYCAALNLDKRRFRYELTQAIHGLPRFHLVVLPPNEINGNFSSYSRLELLAYFRSLRHLSHLESISFKDIRLHPIAMWKVGKEDGWTMTNRNVAGTTTMLAQELYLLLFHNHQLRALDLSGSNSQHVLLPSLSHSSPTSPVSDTQPNTMRRTASLTRVPTSLSTVSLHRTMTNNSHRVPAQHTTSSPGEPVADECSAACSVQGILLALAQVKGTSDLSTLRCDGYTWHDQDIERLVHMLTPIGDSPFLALNHLSLRNAQISTWLMEALLVAICQGPAAQCLDHLDLQENPGLVSVDVFHQVWRQCYRLTHLAMPCALEDGDDLGLLSPAKLLNVLDLSGSQLNDDHVLALANWLTHHANHLRPPTKTKFDLKLILERCGLHGQHVHHLCRAIAVQHHRRLRFHLHLGGNPLAKAVQHQPWLWASLTHHGPYALSLQHVTWETNAFRELLDALRQNLMVQKVDLSNCKMEKNVKSSTQPTSPSMLTASFEQQLLANQEKKSGSSMSSSLITADTDNIDPSLTTTLAAFLGTKEGLEVFAMDYSPRHDLYDAVPASSKRAIEKAKSTMFGLLLSSTFYHLSCYPSMANTTLTHLSVQHHGLGDRAMAALCTWAKTCTSLQSLHVDGNQMTIAGMRALLDLAKHLDSLHELPRPELDFRRELQRLEAQAWHLQESEAEMQYLVIHMVGMDSKRARALIEEQVVAREAIMVDRSQLPLVMDQLHQQIQDNLAKFQRQHKHKHMHPYWPSASTVQTSPKQRTSFSLTPLPTPQTASFSSSATATSMMSRPTSAYSIFDEPLPPPTCPLPPIPTQSSS</sequence>
<dbReference type="SMART" id="SM00233">
    <property type="entry name" value="PH"/>
    <property type="match status" value="1"/>
</dbReference>